<gene>
    <name evidence="15" type="primary">LOC107589127</name>
</gene>
<evidence type="ECO:0000313" key="16">
    <source>
        <dbReference type="Proteomes" id="UP000472262"/>
    </source>
</evidence>
<dbReference type="EC" id="2.5.1.59" evidence="3"/>
<feature type="region of interest" description="Disordered" evidence="14">
    <location>
        <begin position="1"/>
        <end position="32"/>
    </location>
</feature>
<feature type="region of interest" description="Disordered" evidence="14">
    <location>
        <begin position="324"/>
        <end position="352"/>
    </location>
</feature>
<keyword evidence="6" id="KW-0808">Transferase</keyword>
<dbReference type="Gene3D" id="1.25.40.120">
    <property type="entry name" value="Protein prenylyltransferase"/>
    <property type="match status" value="1"/>
</dbReference>
<dbReference type="PANTHER" id="PTHR11129">
    <property type="entry name" value="PROTEIN FARNESYLTRANSFERASE ALPHA SUBUNIT/RAB GERANYLGERANYL TRANSFERASE ALPHA SUBUNIT"/>
    <property type="match status" value="1"/>
</dbReference>
<accession>A0A672QD51</accession>
<evidence type="ECO:0000313" key="15">
    <source>
        <dbReference type="Ensembl" id="ENSSGRP00000073790.1"/>
    </source>
</evidence>
<dbReference type="EC" id="2.5.1.58" evidence="4"/>
<evidence type="ECO:0000256" key="5">
    <source>
        <dbReference type="ARBA" id="ARBA00022602"/>
    </source>
</evidence>
<dbReference type="GO" id="GO:0004662">
    <property type="term" value="F:CAAX-protein geranylgeranyltransferase activity"/>
    <property type="evidence" value="ECO:0007669"/>
    <property type="project" value="UniProtKB-EC"/>
</dbReference>
<keyword evidence="7" id="KW-0677">Repeat</keyword>
<evidence type="ECO:0000256" key="13">
    <source>
        <dbReference type="ARBA" id="ARBA00043219"/>
    </source>
</evidence>
<evidence type="ECO:0000256" key="11">
    <source>
        <dbReference type="ARBA" id="ARBA00042436"/>
    </source>
</evidence>
<dbReference type="Proteomes" id="UP000472262">
    <property type="component" value="Unassembled WGS sequence"/>
</dbReference>
<organism evidence="15 16">
    <name type="scientific">Sinocyclocheilus grahami</name>
    <name type="common">Dianchi golden-line fish</name>
    <name type="synonym">Barbus grahami</name>
    <dbReference type="NCBI Taxonomy" id="75366"/>
    <lineage>
        <taxon>Eukaryota</taxon>
        <taxon>Metazoa</taxon>
        <taxon>Chordata</taxon>
        <taxon>Craniata</taxon>
        <taxon>Vertebrata</taxon>
        <taxon>Euteleostomi</taxon>
        <taxon>Actinopterygii</taxon>
        <taxon>Neopterygii</taxon>
        <taxon>Teleostei</taxon>
        <taxon>Ostariophysi</taxon>
        <taxon>Cypriniformes</taxon>
        <taxon>Cyprinidae</taxon>
        <taxon>Cyprininae</taxon>
        <taxon>Sinocyclocheilus</taxon>
    </lineage>
</organism>
<evidence type="ECO:0000256" key="10">
    <source>
        <dbReference type="ARBA" id="ARBA00041392"/>
    </source>
</evidence>
<dbReference type="SUPFAM" id="SSF48439">
    <property type="entry name" value="Protein prenylyltransferase"/>
    <property type="match status" value="1"/>
</dbReference>
<dbReference type="AlphaFoldDB" id="A0A672QD51"/>
<keyword evidence="16" id="KW-1185">Reference proteome</keyword>
<feature type="compositionally biased region" description="Acidic residues" evidence="14">
    <location>
        <begin position="14"/>
        <end position="32"/>
    </location>
</feature>
<evidence type="ECO:0000256" key="1">
    <source>
        <dbReference type="ARBA" id="ARBA00001946"/>
    </source>
</evidence>
<evidence type="ECO:0000256" key="4">
    <source>
        <dbReference type="ARBA" id="ARBA00012702"/>
    </source>
</evidence>
<dbReference type="InParanoid" id="A0A672QD51"/>
<dbReference type="Gene3D" id="1.20.1050.10">
    <property type="match status" value="1"/>
</dbReference>
<dbReference type="GO" id="GO:0004660">
    <property type="term" value="F:protein farnesyltransferase activity"/>
    <property type="evidence" value="ECO:0007669"/>
    <property type="project" value="UniProtKB-EC"/>
</dbReference>
<evidence type="ECO:0000256" key="2">
    <source>
        <dbReference type="ARBA" id="ARBA00006734"/>
    </source>
</evidence>
<reference evidence="15" key="2">
    <citation type="submission" date="2025-09" db="UniProtKB">
        <authorList>
            <consortium name="Ensembl"/>
        </authorList>
    </citation>
    <scope>IDENTIFICATION</scope>
</reference>
<dbReference type="PROSITE" id="PS51147">
    <property type="entry name" value="PFTA"/>
    <property type="match status" value="4"/>
</dbReference>
<evidence type="ECO:0000256" key="3">
    <source>
        <dbReference type="ARBA" id="ARBA00012700"/>
    </source>
</evidence>
<name>A0A672QD51_SINGR</name>
<dbReference type="Pfam" id="PF01239">
    <property type="entry name" value="PPTA"/>
    <property type="match status" value="4"/>
</dbReference>
<sequence length="352" mass="40771">MSSAEEISNSVGENLEEDGVEEESTVEEAEMEYEEPVKGGYIFYRCNIVHISFADYNLFDLLLNNKVLCSASLDSFPTLKSYVDKIAARHYRRVLLQALDKDLREEMKYITAIIEDQPKNYQVWNHRRMVVEWLNDPAEELQFVAEILSQDAKNYHAWQHRQWVIQEYKLWNGELEYVEELLEEDVRNNSAWNQRHFVISHTSGYSDPAILDREVQYTLKQIKKAPHNESAWNYLKGILQDGGLSSYPGLLEQMTELQDTCSSPYLTAFLVDLYEDALETNNSSYDQQETLKKALELCKLLAEEKDTIRREYWNYVSRSLQNTYGSGDPISSSSDPSPPPTSQQPDMEASDP</sequence>
<reference evidence="15" key="1">
    <citation type="submission" date="2025-08" db="UniProtKB">
        <authorList>
            <consortium name="Ensembl"/>
        </authorList>
    </citation>
    <scope>IDENTIFICATION</scope>
</reference>
<dbReference type="Ensembl" id="ENSSGRT00000078562.1">
    <property type="protein sequence ID" value="ENSSGRP00000073790.1"/>
    <property type="gene ID" value="ENSSGRG00000037515.1"/>
</dbReference>
<dbReference type="GO" id="GO:0005965">
    <property type="term" value="C:protein farnesyltransferase complex"/>
    <property type="evidence" value="ECO:0007669"/>
    <property type="project" value="TreeGrafter"/>
</dbReference>
<evidence type="ECO:0000256" key="12">
    <source>
        <dbReference type="ARBA" id="ARBA00043086"/>
    </source>
</evidence>
<evidence type="ECO:0000256" key="6">
    <source>
        <dbReference type="ARBA" id="ARBA00022679"/>
    </source>
</evidence>
<proteinExistence type="inferred from homology"/>
<feature type="compositionally biased region" description="Polar residues" evidence="14">
    <location>
        <begin position="1"/>
        <end position="10"/>
    </location>
</feature>
<evidence type="ECO:0000256" key="9">
    <source>
        <dbReference type="ARBA" id="ARBA00040965"/>
    </source>
</evidence>
<comment type="similarity">
    <text evidence="2">Belongs to the protein prenyltransferase subunit alpha family.</text>
</comment>
<protein>
    <recommendedName>
        <fullName evidence="9">Protein farnesyltransferase/geranylgeranyltransferase type-1 subunit alpha</fullName>
        <ecNumber evidence="4">2.5.1.58</ecNumber>
        <ecNumber evidence="3">2.5.1.59</ecNumber>
    </recommendedName>
    <alternativeName>
        <fullName evidence="12">CAAX farnesyltransferase subunit alpha</fullName>
    </alternativeName>
    <alternativeName>
        <fullName evidence="11">FTase-alpha</fullName>
    </alternativeName>
    <alternativeName>
        <fullName evidence="10">Ras proteins prenyltransferase subunit alpha</fullName>
    </alternativeName>
    <alternativeName>
        <fullName evidence="13">Type I protein geranyl-geranyltransferase subunit alpha</fullName>
    </alternativeName>
</protein>
<dbReference type="InterPro" id="IPR036282">
    <property type="entry name" value="Glutathione-S-Trfase_C_sf"/>
</dbReference>
<dbReference type="SUPFAM" id="SSF47616">
    <property type="entry name" value="GST C-terminal domain-like"/>
    <property type="match status" value="1"/>
</dbReference>
<keyword evidence="5" id="KW-0637">Prenyltransferase</keyword>
<keyword evidence="8" id="KW-0460">Magnesium</keyword>
<dbReference type="PANTHER" id="PTHR11129:SF1">
    <property type="entry name" value="PROTEIN FARNESYLTRANSFERASE_GERANYLGERANYLTRANSFERASE TYPE-1 SUBUNIT ALPHA"/>
    <property type="match status" value="1"/>
</dbReference>
<comment type="cofactor">
    <cofactor evidence="1">
        <name>Mg(2+)</name>
        <dbReference type="ChEBI" id="CHEBI:18420"/>
    </cofactor>
</comment>
<evidence type="ECO:0000256" key="7">
    <source>
        <dbReference type="ARBA" id="ARBA00022737"/>
    </source>
</evidence>
<dbReference type="GO" id="GO:0005953">
    <property type="term" value="C:CAAX-protein geranylgeranyltransferase complex"/>
    <property type="evidence" value="ECO:0007669"/>
    <property type="project" value="TreeGrafter"/>
</dbReference>
<evidence type="ECO:0000256" key="14">
    <source>
        <dbReference type="SAM" id="MobiDB-lite"/>
    </source>
</evidence>
<evidence type="ECO:0000256" key="8">
    <source>
        <dbReference type="ARBA" id="ARBA00022842"/>
    </source>
</evidence>
<dbReference type="InterPro" id="IPR002088">
    <property type="entry name" value="Prenyl_trans_a"/>
</dbReference>